<evidence type="ECO:0000313" key="7">
    <source>
        <dbReference type="EMBL" id="CUN79159.1"/>
    </source>
</evidence>
<feature type="active site" description="Charge relay system" evidence="5">
    <location>
        <position position="175"/>
    </location>
</feature>
<dbReference type="PRINTS" id="PR00723">
    <property type="entry name" value="SUBTILISIN"/>
</dbReference>
<sequence>MDPNICRERILSEDYRDFVIFDAIPQPLANVPRDQLCEQEADFGYRCIYASAIQADPVNLGRYTYLSIPKCYSLLSMEALNQSGILAIQNYPTLQLKGNNVMIGFIDTGIDYANSIFRGLDGSTRVAGIWDQTVQSGAPPENFSYGTEYTREMINEALQSDDPQSVVPSVDETGHGTFIASISAGSGNPEEQFIGAAPECTIGVVKLKQAKQYLRDYYFIPSTVPCYQDTDILLGLRYLSELASAQNMPLVLCIALGTSLGGHISLTPLSQVLEGYSILNSRIPVVGGGNEADQRHHYSYEIHNGGSANSVEIRVGENVPGFVMELWADTPNVLSITLTSPSGETTTPVIMETNASSEYNFIFERTQVTVSYRLVVERSTSELAFFSFKSPVPGIWKVNVTPVQTIDGRFHIWLPVKEFIGGEVYFLNADPYYTLTNPGNTISTIVVSYYDGSNNSIALSSGRGYTRYEQINPDLTAPGINIKGALPGGRYAVRSGSSISLAISAGAIALLVEWVIYQLGSPRIDSYQIKSILLIGAVRPPNMTFPNREWGYGQLNLFNTFEAIRRFRNLP</sequence>
<dbReference type="CDD" id="cd07478">
    <property type="entry name" value="Peptidases_S8_CspA-like"/>
    <property type="match status" value="1"/>
</dbReference>
<dbReference type="Gene3D" id="3.40.50.200">
    <property type="entry name" value="Peptidase S8/S53 domain"/>
    <property type="match status" value="1"/>
</dbReference>
<dbReference type="Pfam" id="PF00082">
    <property type="entry name" value="Peptidase_S8"/>
    <property type="match status" value="2"/>
</dbReference>
<evidence type="ECO:0000256" key="5">
    <source>
        <dbReference type="PROSITE-ProRule" id="PRU01240"/>
    </source>
</evidence>
<dbReference type="PROSITE" id="PS00136">
    <property type="entry name" value="SUBTILASE_ASP"/>
    <property type="match status" value="1"/>
</dbReference>
<keyword evidence="4 5" id="KW-0720">Serine protease</keyword>
<dbReference type="AlphaFoldDB" id="A0A173ZU41"/>
<dbReference type="PANTHER" id="PTHR43806">
    <property type="entry name" value="PEPTIDASE S8"/>
    <property type="match status" value="1"/>
</dbReference>
<keyword evidence="3 5" id="KW-0378">Hydrolase</keyword>
<dbReference type="InterPro" id="IPR023827">
    <property type="entry name" value="Peptidase_S8_Asp-AS"/>
</dbReference>
<dbReference type="STRING" id="39482.ERS852491_00515"/>
<proteinExistence type="inferred from homology"/>
<dbReference type="Proteomes" id="UP000095544">
    <property type="component" value="Unassembled WGS sequence"/>
</dbReference>
<dbReference type="OrthoDB" id="9762689at2"/>
<evidence type="ECO:0000313" key="8">
    <source>
        <dbReference type="Proteomes" id="UP000095544"/>
    </source>
</evidence>
<comment type="similarity">
    <text evidence="1 5">Belongs to the peptidase S8 family.</text>
</comment>
<keyword evidence="2 5" id="KW-0645">Protease</keyword>
<dbReference type="Gene3D" id="2.60.120.1290">
    <property type="match status" value="1"/>
</dbReference>
<evidence type="ECO:0000256" key="3">
    <source>
        <dbReference type="ARBA" id="ARBA00022801"/>
    </source>
</evidence>
<dbReference type="InterPro" id="IPR015500">
    <property type="entry name" value="Peptidase_S8_subtilisin-rel"/>
</dbReference>
<feature type="active site" description="Charge relay system" evidence="5">
    <location>
        <position position="498"/>
    </location>
</feature>
<feature type="active site" description="Charge relay system" evidence="5">
    <location>
        <position position="107"/>
    </location>
</feature>
<dbReference type="InterPro" id="IPR000209">
    <property type="entry name" value="Peptidase_S8/S53_dom"/>
</dbReference>
<dbReference type="PIRSF" id="PIRSF037894">
    <property type="entry name" value="Subtilisin_rel_CspABC"/>
    <property type="match status" value="1"/>
</dbReference>
<evidence type="ECO:0000256" key="4">
    <source>
        <dbReference type="ARBA" id="ARBA00022825"/>
    </source>
</evidence>
<dbReference type="InterPro" id="IPR050131">
    <property type="entry name" value="Peptidase_S8_subtilisin-like"/>
</dbReference>
<dbReference type="SUPFAM" id="SSF52743">
    <property type="entry name" value="Subtilisin-like"/>
    <property type="match status" value="1"/>
</dbReference>
<dbReference type="RefSeq" id="WP_055150741.1">
    <property type="nucleotide sequence ID" value="NZ_CYZU01000003.1"/>
</dbReference>
<dbReference type="InterPro" id="IPR036852">
    <property type="entry name" value="Peptidase_S8/S53_dom_sf"/>
</dbReference>
<accession>A0A173ZU41</accession>
<evidence type="ECO:0000256" key="1">
    <source>
        <dbReference type="ARBA" id="ARBA00011073"/>
    </source>
</evidence>
<feature type="domain" description="Peptidase S8/S53" evidence="6">
    <location>
        <begin position="433"/>
        <end position="553"/>
    </location>
</feature>
<name>A0A173ZU41_9FIRM</name>
<gene>
    <name evidence="7" type="ORF">ERS852491_00515</name>
</gene>
<evidence type="ECO:0000259" key="6">
    <source>
        <dbReference type="Pfam" id="PF00082"/>
    </source>
</evidence>
<dbReference type="EMBL" id="CYZU01000003">
    <property type="protein sequence ID" value="CUN79159.1"/>
    <property type="molecule type" value="Genomic_DNA"/>
</dbReference>
<dbReference type="PROSITE" id="PS51892">
    <property type="entry name" value="SUBTILASE"/>
    <property type="match status" value="1"/>
</dbReference>
<dbReference type="InterPro" id="IPR034045">
    <property type="entry name" value="Pep_S8_CspA-like"/>
</dbReference>
<feature type="domain" description="Peptidase S8/S53" evidence="6">
    <location>
        <begin position="98"/>
        <end position="340"/>
    </location>
</feature>
<protein>
    <submittedName>
        <fullName evidence="7">Type VII secretion-associated serine protease mycosin</fullName>
    </submittedName>
</protein>
<dbReference type="PANTHER" id="PTHR43806:SF11">
    <property type="entry name" value="CEREVISIN-RELATED"/>
    <property type="match status" value="1"/>
</dbReference>
<evidence type="ECO:0000256" key="2">
    <source>
        <dbReference type="ARBA" id="ARBA00022670"/>
    </source>
</evidence>
<dbReference type="InterPro" id="IPR017310">
    <property type="entry name" value="Pept_S8A_subtilisin_clostridia"/>
</dbReference>
<dbReference type="GO" id="GO:0004252">
    <property type="term" value="F:serine-type endopeptidase activity"/>
    <property type="evidence" value="ECO:0007669"/>
    <property type="project" value="UniProtKB-UniRule"/>
</dbReference>
<organism evidence="7 8">
    <name type="scientific">Faecalicatena contorta</name>
    <dbReference type="NCBI Taxonomy" id="39482"/>
    <lineage>
        <taxon>Bacteria</taxon>
        <taxon>Bacillati</taxon>
        <taxon>Bacillota</taxon>
        <taxon>Clostridia</taxon>
        <taxon>Lachnospirales</taxon>
        <taxon>Lachnospiraceae</taxon>
        <taxon>Faecalicatena</taxon>
    </lineage>
</organism>
<dbReference type="GO" id="GO:0006508">
    <property type="term" value="P:proteolysis"/>
    <property type="evidence" value="ECO:0007669"/>
    <property type="project" value="UniProtKB-KW"/>
</dbReference>
<reference evidence="7 8" key="1">
    <citation type="submission" date="2015-09" db="EMBL/GenBank/DDBJ databases">
        <authorList>
            <consortium name="Pathogen Informatics"/>
        </authorList>
    </citation>
    <scope>NUCLEOTIDE SEQUENCE [LARGE SCALE GENOMIC DNA]</scope>
    <source>
        <strain evidence="7 8">2789STDY5834876</strain>
    </source>
</reference>